<dbReference type="AlphaFoldDB" id="A0A9P0NJ82"/>
<dbReference type="EMBL" id="OU899035">
    <property type="protein sequence ID" value="CAH1725665.1"/>
    <property type="molecule type" value="Genomic_DNA"/>
</dbReference>
<evidence type="ECO:0000313" key="3">
    <source>
        <dbReference type="Proteomes" id="UP001154329"/>
    </source>
</evidence>
<sequence>MFSVEKGILVDVMNLLKVKGSTLSQNEKLTVISFDETYVTYKLCYDISNQQVLGPHKCIQTIMARGLTSNWKQPIFYDFDQRMTKTLLIAIITSLHDAGFEVKAAVSDMAPCNEGLWSSLGITSDITSFEHPITKSSIHVFADPLHLLKLARNHYLDRGFVLHSGTYIRRYIVEDLIKLQSKSDFQYTFKVSEKYMSLVQCDKM</sequence>
<dbReference type="Proteomes" id="UP001154329">
    <property type="component" value="Chromosome 2"/>
</dbReference>
<gene>
    <name evidence="2" type="ORF">APHIGO_LOCUS6702</name>
</gene>
<evidence type="ECO:0000259" key="1">
    <source>
        <dbReference type="Pfam" id="PF21787"/>
    </source>
</evidence>
<feature type="domain" description="Transposable element P transposase-like RNase H" evidence="1">
    <location>
        <begin position="5"/>
        <end position="121"/>
    </location>
</feature>
<accession>A0A9P0NJ82</accession>
<organism evidence="2 3">
    <name type="scientific">Aphis gossypii</name>
    <name type="common">Cotton aphid</name>
    <dbReference type="NCBI Taxonomy" id="80765"/>
    <lineage>
        <taxon>Eukaryota</taxon>
        <taxon>Metazoa</taxon>
        <taxon>Ecdysozoa</taxon>
        <taxon>Arthropoda</taxon>
        <taxon>Hexapoda</taxon>
        <taxon>Insecta</taxon>
        <taxon>Pterygota</taxon>
        <taxon>Neoptera</taxon>
        <taxon>Paraneoptera</taxon>
        <taxon>Hemiptera</taxon>
        <taxon>Sternorrhyncha</taxon>
        <taxon>Aphidomorpha</taxon>
        <taxon>Aphidoidea</taxon>
        <taxon>Aphididae</taxon>
        <taxon>Aphidini</taxon>
        <taxon>Aphis</taxon>
        <taxon>Aphis</taxon>
    </lineage>
</organism>
<reference evidence="2" key="2">
    <citation type="submission" date="2022-10" db="EMBL/GenBank/DDBJ databases">
        <authorList>
            <consortium name="ENA_rothamsted_submissions"/>
            <consortium name="culmorum"/>
            <person name="King R."/>
        </authorList>
    </citation>
    <scope>NUCLEOTIDE SEQUENCE</scope>
</reference>
<keyword evidence="3" id="KW-1185">Reference proteome</keyword>
<proteinExistence type="predicted"/>
<protein>
    <recommendedName>
        <fullName evidence="1">Transposable element P transposase-like RNase H domain-containing protein</fullName>
    </recommendedName>
</protein>
<dbReference type="InterPro" id="IPR048365">
    <property type="entry name" value="TNP-like_RNaseH_N"/>
</dbReference>
<evidence type="ECO:0000313" key="2">
    <source>
        <dbReference type="EMBL" id="CAH1725665.1"/>
    </source>
</evidence>
<name>A0A9P0NJ82_APHGO</name>
<reference evidence="2" key="1">
    <citation type="submission" date="2022-02" db="EMBL/GenBank/DDBJ databases">
        <authorList>
            <person name="King R."/>
        </authorList>
    </citation>
    <scope>NUCLEOTIDE SEQUENCE</scope>
</reference>
<dbReference type="Pfam" id="PF21787">
    <property type="entry name" value="TNP-like_RNaseH_N"/>
    <property type="match status" value="1"/>
</dbReference>